<keyword evidence="2" id="KW-1185">Reference proteome</keyword>
<evidence type="ECO:0000313" key="3">
    <source>
        <dbReference type="RefSeq" id="XP_018328754.1"/>
    </source>
</evidence>
<dbReference type="RefSeq" id="XP_018328754.1">
    <property type="nucleotide sequence ID" value="XM_018473252.1"/>
</dbReference>
<dbReference type="PANTHER" id="PTHR44809">
    <property type="match status" value="1"/>
</dbReference>
<evidence type="ECO:0000256" key="1">
    <source>
        <dbReference type="SAM" id="MobiDB-lite"/>
    </source>
</evidence>
<accession>A0A1W4WY26</accession>
<organism evidence="2 3">
    <name type="scientific">Agrilus planipennis</name>
    <name type="common">Emerald ash borer</name>
    <name type="synonym">Agrilus marcopoli</name>
    <dbReference type="NCBI Taxonomy" id="224129"/>
    <lineage>
        <taxon>Eukaryota</taxon>
        <taxon>Metazoa</taxon>
        <taxon>Ecdysozoa</taxon>
        <taxon>Arthropoda</taxon>
        <taxon>Hexapoda</taxon>
        <taxon>Insecta</taxon>
        <taxon>Pterygota</taxon>
        <taxon>Neoptera</taxon>
        <taxon>Endopterygota</taxon>
        <taxon>Coleoptera</taxon>
        <taxon>Polyphaga</taxon>
        <taxon>Elateriformia</taxon>
        <taxon>Buprestoidea</taxon>
        <taxon>Buprestidae</taxon>
        <taxon>Agrilinae</taxon>
        <taxon>Agrilus</taxon>
    </lineage>
</organism>
<reference evidence="3" key="1">
    <citation type="submission" date="2025-08" db="UniProtKB">
        <authorList>
            <consortium name="RefSeq"/>
        </authorList>
    </citation>
    <scope>IDENTIFICATION</scope>
    <source>
        <tissue evidence="3">Entire body</tissue>
    </source>
</reference>
<evidence type="ECO:0000313" key="2">
    <source>
        <dbReference type="Proteomes" id="UP000192223"/>
    </source>
</evidence>
<proteinExistence type="predicted"/>
<protein>
    <submittedName>
        <fullName evidence="3">Uncharacterized protein LOC108739371</fullName>
    </submittedName>
</protein>
<feature type="region of interest" description="Disordered" evidence="1">
    <location>
        <begin position="22"/>
        <end position="50"/>
    </location>
</feature>
<dbReference type="PANTHER" id="PTHR44809:SF1">
    <property type="entry name" value="PROTEIN O-MANNOSYL-TRANSFERASE TMTC1"/>
    <property type="match status" value="1"/>
</dbReference>
<dbReference type="GeneID" id="108739371"/>
<dbReference type="KEGG" id="apln:108739371"/>
<dbReference type="OrthoDB" id="1658288at2759"/>
<gene>
    <name evidence="3" type="primary">LOC108739371</name>
</gene>
<dbReference type="InterPro" id="IPR052943">
    <property type="entry name" value="TMTC_O-mannosyl-trnsfr"/>
</dbReference>
<name>A0A1W4WY26_AGRPL</name>
<sequence length="287" mass="31935">MKATTNRDRNFNRRLNVSGLNLTMTNKTKKRRSPSPVGSTQVAVSGSGEKHFPSSWPIYSLVSTVAVACYINGLNGDFVHDDIPAVTLNKDVLARNPLINVFKNDFWGTPMADLSSHKSYRPLTVLTFRANYQFFTLQPFWFHVTNMTLHVVACVLFTRVSLCVAGFKPPFATLAGLMFAIHPIHTEAPLIWTKHLFACPLSVRICGVVSPLFIAEVIVLSSLSSWWVRMVGQDQGPLPPQLKYLKLSSLNFQNRTGPHGTNDTLGSTTLFLPVNQYLSISTSTFFV</sequence>
<dbReference type="STRING" id="224129.A0A1W4WY26"/>
<dbReference type="AlphaFoldDB" id="A0A1W4WY26"/>
<dbReference type="Proteomes" id="UP000192223">
    <property type="component" value="Unplaced"/>
</dbReference>
<dbReference type="InParanoid" id="A0A1W4WY26"/>